<comment type="caution">
    <text evidence="3">The sequence shown here is derived from an EMBL/GenBank/DDBJ whole genome shotgun (WGS) entry which is preliminary data.</text>
</comment>
<organism evidence="3 4">
    <name type="scientific">Hevea brasiliensis</name>
    <name type="common">Para rubber tree</name>
    <name type="synonym">Siphonia brasiliensis</name>
    <dbReference type="NCBI Taxonomy" id="3981"/>
    <lineage>
        <taxon>Eukaryota</taxon>
        <taxon>Viridiplantae</taxon>
        <taxon>Streptophyta</taxon>
        <taxon>Embryophyta</taxon>
        <taxon>Tracheophyta</taxon>
        <taxon>Spermatophyta</taxon>
        <taxon>Magnoliopsida</taxon>
        <taxon>eudicotyledons</taxon>
        <taxon>Gunneridae</taxon>
        <taxon>Pentapetalae</taxon>
        <taxon>rosids</taxon>
        <taxon>fabids</taxon>
        <taxon>Malpighiales</taxon>
        <taxon>Euphorbiaceae</taxon>
        <taxon>Crotonoideae</taxon>
        <taxon>Micrandreae</taxon>
        <taxon>Hevea</taxon>
    </lineage>
</organism>
<dbReference type="Pfam" id="PF02458">
    <property type="entry name" value="Transferase"/>
    <property type="match status" value="2"/>
</dbReference>
<sequence>MASTKSSSVTILEVCKVAQPNLSPESATELSLPLTFFDSTWLNFPPSQCLFFYKFTESITSAFFHSEILPKLKRSLSHTLFHFPPLAGRLTWPPHSTRPIILYSPNDAVSLTVAETNADIDRHMGNQVRDVSESRPYVPELPISETTSPTMALQITVCPGKGFTVGITTHHAVFDGKSAYMFLKAWSYICKHSDEKGNSFPLSQELIPLFDRTIIKDPARLESMYLNQWMDSNRKYSESSNPRSLEVLRFFFDVPPNDLVRSAFKLSSESLGKIRESVLLYHQQQQAAGLNTEPFEHKPPIPQNYFGNSVCLHDLSAEAEDFVGENGVAIIAERLSDYVNGLDKLLFEEAKERIERMSVVGPEVLKFGIAGSTKLAFYNVDFGWGKPEMVEIPSIDHDNAFSLMEGRDGKGEVEIALALPRQEMEVFKSLFAQGINAV</sequence>
<name>A0A6A6LCX8_HEVBR</name>
<dbReference type="InterPro" id="IPR023213">
    <property type="entry name" value="CAT-like_dom_sf"/>
</dbReference>
<keyword evidence="4" id="KW-1185">Reference proteome</keyword>
<proteinExistence type="predicted"/>
<dbReference type="InterPro" id="IPR051504">
    <property type="entry name" value="Plant_metabolite_acyltrans"/>
</dbReference>
<accession>A0A6A6LCX8</accession>
<evidence type="ECO:0000256" key="1">
    <source>
        <dbReference type="ARBA" id="ARBA00022679"/>
    </source>
</evidence>
<dbReference type="Proteomes" id="UP000467840">
    <property type="component" value="Chromosome 1"/>
</dbReference>
<dbReference type="EMBL" id="JAAGAX010000011">
    <property type="protein sequence ID" value="KAF2299300.1"/>
    <property type="molecule type" value="Genomic_DNA"/>
</dbReference>
<keyword evidence="1" id="KW-0808">Transferase</keyword>
<dbReference type="GO" id="GO:0016747">
    <property type="term" value="F:acyltransferase activity, transferring groups other than amino-acyl groups"/>
    <property type="evidence" value="ECO:0007669"/>
    <property type="project" value="UniProtKB-ARBA"/>
</dbReference>
<evidence type="ECO:0000313" key="4">
    <source>
        <dbReference type="Proteomes" id="UP000467840"/>
    </source>
</evidence>
<gene>
    <name evidence="3" type="ORF">GH714_031388</name>
</gene>
<keyword evidence="2" id="KW-0012">Acyltransferase</keyword>
<protein>
    <submittedName>
        <fullName evidence="3">Uncharacterized protein</fullName>
    </submittedName>
</protein>
<evidence type="ECO:0000256" key="2">
    <source>
        <dbReference type="ARBA" id="ARBA00023315"/>
    </source>
</evidence>
<dbReference type="Gene3D" id="3.30.559.10">
    <property type="entry name" value="Chloramphenicol acetyltransferase-like domain"/>
    <property type="match status" value="2"/>
</dbReference>
<dbReference type="AlphaFoldDB" id="A0A6A6LCX8"/>
<dbReference type="PANTHER" id="PTHR31625">
    <property type="match status" value="1"/>
</dbReference>
<dbReference type="SUPFAM" id="SSF52777">
    <property type="entry name" value="CoA-dependent acyltransferases"/>
    <property type="match status" value="1"/>
</dbReference>
<evidence type="ECO:0000313" key="3">
    <source>
        <dbReference type="EMBL" id="KAF2299300.1"/>
    </source>
</evidence>
<reference evidence="3 4" key="1">
    <citation type="journal article" date="2020" name="Mol. Plant">
        <title>The Chromosome-Based Rubber Tree Genome Provides New Insights into Spurge Genome Evolution and Rubber Biosynthesis.</title>
        <authorList>
            <person name="Liu J."/>
            <person name="Shi C."/>
            <person name="Shi C.C."/>
            <person name="Li W."/>
            <person name="Zhang Q.J."/>
            <person name="Zhang Y."/>
            <person name="Li K."/>
            <person name="Lu H.F."/>
            <person name="Shi C."/>
            <person name="Zhu S.T."/>
            <person name="Xiao Z.Y."/>
            <person name="Nan H."/>
            <person name="Yue Y."/>
            <person name="Zhu X.G."/>
            <person name="Wu Y."/>
            <person name="Hong X.N."/>
            <person name="Fan G.Y."/>
            <person name="Tong Y."/>
            <person name="Zhang D."/>
            <person name="Mao C.L."/>
            <person name="Liu Y.L."/>
            <person name="Hao S.J."/>
            <person name="Liu W.Q."/>
            <person name="Lv M.Q."/>
            <person name="Zhang H.B."/>
            <person name="Liu Y."/>
            <person name="Hu-Tang G.R."/>
            <person name="Wang J.P."/>
            <person name="Wang J.H."/>
            <person name="Sun Y.H."/>
            <person name="Ni S.B."/>
            <person name="Chen W.B."/>
            <person name="Zhang X.C."/>
            <person name="Jiao Y.N."/>
            <person name="Eichler E.E."/>
            <person name="Li G.H."/>
            <person name="Liu X."/>
            <person name="Gao L.Z."/>
        </authorList>
    </citation>
    <scope>NUCLEOTIDE SEQUENCE [LARGE SCALE GENOMIC DNA]</scope>
    <source>
        <strain evidence="4">cv. GT1</strain>
        <tissue evidence="3">Leaf</tissue>
    </source>
</reference>